<dbReference type="InterPro" id="IPR031837">
    <property type="entry name" value="DUF5071"/>
</dbReference>
<sequence length="123" mass="14113">MIPKDKHDLAAVEQLKKADAEFVIPILPQLLEWIQDMNWPVAEPMVELLLHYPNEITPLVEEVLRGDDDMWIYWCLVSIVPKLPFYSKLVLADAVEKIAALEENPFNESNIEAAKEALQSFEP</sequence>
<comment type="caution">
    <text evidence="2">The sequence shown here is derived from an EMBL/GenBank/DDBJ whole genome shotgun (WGS) entry which is preliminary data.</text>
</comment>
<dbReference type="EMBL" id="JACSPW010000017">
    <property type="protein sequence ID" value="MBD8034519.1"/>
    <property type="molecule type" value="Genomic_DNA"/>
</dbReference>
<evidence type="ECO:0000313" key="2">
    <source>
        <dbReference type="EMBL" id="MBD8034519.1"/>
    </source>
</evidence>
<feature type="domain" description="DUF5071" evidence="1">
    <location>
        <begin position="1"/>
        <end position="119"/>
    </location>
</feature>
<reference evidence="2 3" key="1">
    <citation type="submission" date="2020-08" db="EMBL/GenBank/DDBJ databases">
        <title>A Genomic Blueprint of the Chicken Gut Microbiome.</title>
        <authorList>
            <person name="Gilroy R."/>
            <person name="Ravi A."/>
            <person name="Getino M."/>
            <person name="Pursley I."/>
            <person name="Horton D.L."/>
            <person name="Alikhan N.-F."/>
            <person name="Baker D."/>
            <person name="Gharbi K."/>
            <person name="Hall N."/>
            <person name="Watson M."/>
            <person name="Adriaenssens E.M."/>
            <person name="Foster-Nyarko E."/>
            <person name="Jarju S."/>
            <person name="Secka A."/>
            <person name="Antonio M."/>
            <person name="Oren A."/>
            <person name="Chaudhuri R."/>
            <person name="La Ragione R.M."/>
            <person name="Hildebrand F."/>
            <person name="Pallen M.J."/>
        </authorList>
    </citation>
    <scope>NUCLEOTIDE SEQUENCE [LARGE SCALE GENOMIC DNA]</scope>
    <source>
        <strain evidence="2 3">Sa1YVA6</strain>
    </source>
</reference>
<organism evidence="2 3">
    <name type="scientific">Solibacillus merdavium</name>
    <dbReference type="NCBI Taxonomy" id="2762218"/>
    <lineage>
        <taxon>Bacteria</taxon>
        <taxon>Bacillati</taxon>
        <taxon>Bacillota</taxon>
        <taxon>Bacilli</taxon>
        <taxon>Bacillales</taxon>
        <taxon>Caryophanaceae</taxon>
        <taxon>Solibacillus</taxon>
    </lineage>
</organism>
<evidence type="ECO:0000259" key="1">
    <source>
        <dbReference type="Pfam" id="PF16804"/>
    </source>
</evidence>
<dbReference type="CDD" id="cd11743">
    <property type="entry name" value="Cthe_2751_like"/>
    <property type="match status" value="1"/>
</dbReference>
<dbReference type="InterPro" id="IPR038692">
    <property type="entry name" value="Cthe_2751_sf"/>
</dbReference>
<dbReference type="Pfam" id="PF16804">
    <property type="entry name" value="DUF5071"/>
    <property type="match status" value="1"/>
</dbReference>
<accession>A0ABR8XRF1</accession>
<name>A0ABR8XRF1_9BACL</name>
<dbReference type="Gene3D" id="1.25.40.750">
    <property type="entry name" value="Domain of unknown function DUF5071"/>
    <property type="match status" value="1"/>
</dbReference>
<evidence type="ECO:0000313" key="3">
    <source>
        <dbReference type="Proteomes" id="UP000600565"/>
    </source>
</evidence>
<proteinExistence type="predicted"/>
<dbReference type="RefSeq" id="WP_191705016.1">
    <property type="nucleotide sequence ID" value="NZ_JACSPW010000017.1"/>
</dbReference>
<gene>
    <name evidence="2" type="ORF">H9632_15725</name>
</gene>
<keyword evidence="3" id="KW-1185">Reference proteome</keyword>
<dbReference type="Proteomes" id="UP000600565">
    <property type="component" value="Unassembled WGS sequence"/>
</dbReference>
<protein>
    <submittedName>
        <fullName evidence="2">DUF5071 domain-containing protein</fullName>
    </submittedName>
</protein>